<dbReference type="InParanoid" id="A0A166BQL6"/>
<evidence type="ECO:0000313" key="3">
    <source>
        <dbReference type="EMBL" id="KZW03230.1"/>
    </source>
</evidence>
<dbReference type="PANTHER" id="PTHR45648:SF22">
    <property type="entry name" value="GDSL LIPASE_ACYLHYDROLASE FAMILY PROTEIN (AFU_ORTHOLOGUE AFUA_4G14700)"/>
    <property type="match status" value="1"/>
</dbReference>
<proteinExistence type="predicted"/>
<accession>A0A166BQL6</accession>
<feature type="signal peptide" evidence="2">
    <location>
        <begin position="1"/>
        <end position="22"/>
    </location>
</feature>
<keyword evidence="4" id="KW-1185">Reference proteome</keyword>
<feature type="chain" id="PRO_5007871327" evidence="2">
    <location>
        <begin position="23"/>
        <end position="311"/>
    </location>
</feature>
<dbReference type="EMBL" id="KV425884">
    <property type="protein sequence ID" value="KZW03230.1"/>
    <property type="molecule type" value="Genomic_DNA"/>
</dbReference>
<sequence>MVKTSMSRIALSVALSVPFACAAPTARGFGLSTTKIASLVVFGDSFSDNGNGTWTLTNHTWPADPAYYDGRFSNGMVWPEYLANIIGAYKLLDVSYGGATINNSIVQGYSGKDSTIPVPSVTEQVDSYLRYNFNRSNAASTVSILLAGVNDAFFAGDGLDVRGLADSLTRSVKKLASKGIRTFVLPKTQPGSLLPYYSVYSNASARAIQDKFSRDFHGNLTLSLKAARLPTSVKILLWDEMGVLKSILKKAQSSGSSITQPCLQGVYGEEPTRTLCSNPGKHAFFDVFHPSTKTHHAIAESFAALLRNSGI</sequence>
<protein>
    <submittedName>
        <fullName evidence="3">Uncharacterized protein</fullName>
    </submittedName>
</protein>
<dbReference type="AlphaFoldDB" id="A0A166BQL6"/>
<dbReference type="STRING" id="1314781.A0A166BQL6"/>
<evidence type="ECO:0000256" key="2">
    <source>
        <dbReference type="SAM" id="SignalP"/>
    </source>
</evidence>
<gene>
    <name evidence="3" type="ORF">EXIGLDRAFT_725688</name>
</gene>
<dbReference type="InterPro" id="IPR051058">
    <property type="entry name" value="GDSL_Est/Lipase"/>
</dbReference>
<dbReference type="GO" id="GO:0016788">
    <property type="term" value="F:hydrolase activity, acting on ester bonds"/>
    <property type="evidence" value="ECO:0007669"/>
    <property type="project" value="InterPro"/>
</dbReference>
<organism evidence="3 4">
    <name type="scientific">Exidia glandulosa HHB12029</name>
    <dbReference type="NCBI Taxonomy" id="1314781"/>
    <lineage>
        <taxon>Eukaryota</taxon>
        <taxon>Fungi</taxon>
        <taxon>Dikarya</taxon>
        <taxon>Basidiomycota</taxon>
        <taxon>Agaricomycotina</taxon>
        <taxon>Agaricomycetes</taxon>
        <taxon>Auriculariales</taxon>
        <taxon>Exidiaceae</taxon>
        <taxon>Exidia</taxon>
    </lineage>
</organism>
<keyword evidence="2" id="KW-0732">Signal</keyword>
<dbReference type="InterPro" id="IPR001087">
    <property type="entry name" value="GDSL"/>
</dbReference>
<dbReference type="PANTHER" id="PTHR45648">
    <property type="entry name" value="GDSL LIPASE/ACYLHYDROLASE FAMILY PROTEIN (AFU_ORTHOLOGUE AFUA_4G14700)"/>
    <property type="match status" value="1"/>
</dbReference>
<dbReference type="Proteomes" id="UP000077266">
    <property type="component" value="Unassembled WGS sequence"/>
</dbReference>
<dbReference type="Gene3D" id="3.40.50.1110">
    <property type="entry name" value="SGNH hydrolase"/>
    <property type="match status" value="1"/>
</dbReference>
<reference evidence="3 4" key="1">
    <citation type="journal article" date="2016" name="Mol. Biol. Evol.">
        <title>Comparative Genomics of Early-Diverging Mushroom-Forming Fungi Provides Insights into the Origins of Lignocellulose Decay Capabilities.</title>
        <authorList>
            <person name="Nagy L.G."/>
            <person name="Riley R."/>
            <person name="Tritt A."/>
            <person name="Adam C."/>
            <person name="Daum C."/>
            <person name="Floudas D."/>
            <person name="Sun H."/>
            <person name="Yadav J.S."/>
            <person name="Pangilinan J."/>
            <person name="Larsson K.H."/>
            <person name="Matsuura K."/>
            <person name="Barry K."/>
            <person name="Labutti K."/>
            <person name="Kuo R."/>
            <person name="Ohm R.A."/>
            <person name="Bhattacharya S.S."/>
            <person name="Shirouzu T."/>
            <person name="Yoshinaga Y."/>
            <person name="Martin F.M."/>
            <person name="Grigoriev I.V."/>
            <person name="Hibbett D.S."/>
        </authorList>
    </citation>
    <scope>NUCLEOTIDE SEQUENCE [LARGE SCALE GENOMIC DNA]</scope>
    <source>
        <strain evidence="3 4">HHB12029</strain>
    </source>
</reference>
<evidence type="ECO:0000256" key="1">
    <source>
        <dbReference type="ARBA" id="ARBA00022801"/>
    </source>
</evidence>
<dbReference type="InterPro" id="IPR036514">
    <property type="entry name" value="SGNH_hydro_sf"/>
</dbReference>
<dbReference type="CDD" id="cd01846">
    <property type="entry name" value="fatty_acyltransferase_like"/>
    <property type="match status" value="1"/>
</dbReference>
<evidence type="ECO:0000313" key="4">
    <source>
        <dbReference type="Proteomes" id="UP000077266"/>
    </source>
</evidence>
<dbReference type="Pfam" id="PF00657">
    <property type="entry name" value="Lipase_GDSL"/>
    <property type="match status" value="1"/>
</dbReference>
<dbReference type="SUPFAM" id="SSF52266">
    <property type="entry name" value="SGNH hydrolase"/>
    <property type="match status" value="1"/>
</dbReference>
<keyword evidence="1" id="KW-0378">Hydrolase</keyword>
<dbReference type="OrthoDB" id="1600564at2759"/>
<name>A0A166BQL6_EXIGL</name>